<feature type="domain" description="3-hydroxyacyl-CoA dehydrogenase C-terminal" evidence="4">
    <location>
        <begin position="172"/>
        <end position="261"/>
    </location>
</feature>
<evidence type="ECO:0000256" key="2">
    <source>
        <dbReference type="ARBA" id="ARBA00009463"/>
    </source>
</evidence>
<dbReference type="OrthoDB" id="3216872at2"/>
<evidence type="ECO:0000313" key="7">
    <source>
        <dbReference type="Proteomes" id="UP000281726"/>
    </source>
</evidence>
<keyword evidence="3" id="KW-0560">Oxidoreductase</keyword>
<dbReference type="InterPro" id="IPR013328">
    <property type="entry name" value="6PGD_dom2"/>
</dbReference>
<dbReference type="AlphaFoldDB" id="A0A3A9ZGN9"/>
<accession>A0A3A9ZGN9</accession>
<proteinExistence type="inferred from homology"/>
<evidence type="ECO:0000313" key="6">
    <source>
        <dbReference type="EMBL" id="RKN47513.1"/>
    </source>
</evidence>
<dbReference type="GO" id="GO:0070403">
    <property type="term" value="F:NAD+ binding"/>
    <property type="evidence" value="ECO:0007669"/>
    <property type="project" value="InterPro"/>
</dbReference>
<dbReference type="Pfam" id="PF00725">
    <property type="entry name" value="3HCDH"/>
    <property type="match status" value="2"/>
</dbReference>
<protein>
    <submittedName>
        <fullName evidence="6">3-hydroxyacyl-CoA dehydrogenase</fullName>
    </submittedName>
</protein>
<dbReference type="SUPFAM" id="SSF51735">
    <property type="entry name" value="NAD(P)-binding Rossmann-fold domains"/>
    <property type="match status" value="2"/>
</dbReference>
<reference evidence="6 7" key="1">
    <citation type="journal article" date="2004" name="Syst. Appl. Microbiol.">
        <title>Cryptoendolithic actinomycetes from antarctic sandstone rock samples: Micromonospora endolithica sp. nov. and two isolates related to Micromonospora coerulea Jensen 1932.</title>
        <authorList>
            <person name="Hirsch P."/>
            <person name="Mevs U."/>
            <person name="Kroppenstedt R.M."/>
            <person name="Schumann P."/>
            <person name="Stackebrandt E."/>
        </authorList>
    </citation>
    <scope>NUCLEOTIDE SEQUENCE [LARGE SCALE GENOMIC DNA]</scope>
    <source>
        <strain evidence="6 7">JCM 12677</strain>
    </source>
</reference>
<dbReference type="GO" id="GO:0008691">
    <property type="term" value="F:3-hydroxybutyryl-CoA dehydrogenase activity"/>
    <property type="evidence" value="ECO:0007669"/>
    <property type="project" value="TreeGrafter"/>
</dbReference>
<dbReference type="RefSeq" id="WP_120728269.1">
    <property type="nucleotide sequence ID" value="NZ_RBAK01000004.1"/>
</dbReference>
<dbReference type="FunFam" id="3.40.50.720:FF:000009">
    <property type="entry name" value="Fatty oxidation complex, alpha subunit"/>
    <property type="match status" value="1"/>
</dbReference>
<gene>
    <name evidence="6" type="ORF">D7223_12050</name>
</gene>
<dbReference type="Pfam" id="PF02737">
    <property type="entry name" value="3HCDH_N"/>
    <property type="match status" value="2"/>
</dbReference>
<evidence type="ECO:0000259" key="4">
    <source>
        <dbReference type="Pfam" id="PF00725"/>
    </source>
</evidence>
<dbReference type="EMBL" id="RBAK01000004">
    <property type="protein sequence ID" value="RKN47513.1"/>
    <property type="molecule type" value="Genomic_DNA"/>
</dbReference>
<dbReference type="InterPro" id="IPR008927">
    <property type="entry name" value="6-PGluconate_DH-like_C_sf"/>
</dbReference>
<dbReference type="Proteomes" id="UP000281726">
    <property type="component" value="Unassembled WGS sequence"/>
</dbReference>
<dbReference type="SUPFAM" id="SSF48179">
    <property type="entry name" value="6-phosphogluconate dehydrogenase C-terminal domain-like"/>
    <property type="match status" value="2"/>
</dbReference>
<evidence type="ECO:0000256" key="3">
    <source>
        <dbReference type="ARBA" id="ARBA00023002"/>
    </source>
</evidence>
<comment type="pathway">
    <text evidence="1">Lipid metabolism; butanoate metabolism.</text>
</comment>
<dbReference type="GO" id="GO:0006635">
    <property type="term" value="P:fatty acid beta-oxidation"/>
    <property type="evidence" value="ECO:0007669"/>
    <property type="project" value="TreeGrafter"/>
</dbReference>
<sequence>MGRPLSVVGVIGLGTVGSALTALLSRAGVRVVAVEGGRQALRAARDRLGPIENVVCAEELPSTVDIVIEALPESAALKTKVLRRVHARCAPETVFVTTTTGHSVADIAAGSGRPDRTLGLHWGEPSPAPDGLVLELVRAPGTGEFAVARAGELIRLLGGTAVRTGGVGGALILGLLNGAARMYDDGYAGGADIDTAMRLGCGLPVGPLARLDRIGLDTARDSLRALHDRTGDDTFAPAPVLDRLIGAGRLGLKIGRGFHSYPAAEARPMAEVPPGRPVRRIGIVGSGQMASGIAEVCARAGLPTTVVGRTEPRVKEALAAVEASLDRRVRRGKVTPRELAAVMDRLTGATELDALGDCDLVVEAVVEDLTVKRAVFGRLDRATPPGTVLATTTSSLPVLACATATGRPADVVGMHFFNPAPVMRLVEVAPTRLTAPAVTATAHALATALGKHAIGCGDRTGFIVNALLIPYLNHAVRLHQDGRAGVDDIDAIMTEGYGMPVGPLALLDLIGLDVALAIQQRLYAASPEPRLAPATLLTDLVAAGHLGRKTGHGFRTHTDGETAS</sequence>
<evidence type="ECO:0000256" key="1">
    <source>
        <dbReference type="ARBA" id="ARBA00005086"/>
    </source>
</evidence>
<dbReference type="Gene3D" id="3.40.50.720">
    <property type="entry name" value="NAD(P)-binding Rossmann-like Domain"/>
    <property type="match status" value="2"/>
</dbReference>
<feature type="domain" description="3-hydroxyacyl-CoA dehydrogenase C-terminal" evidence="4">
    <location>
        <begin position="461"/>
        <end position="555"/>
    </location>
</feature>
<comment type="caution">
    <text evidence="6">The sequence shown here is derived from an EMBL/GenBank/DDBJ whole genome shotgun (WGS) entry which is preliminary data.</text>
</comment>
<dbReference type="InterPro" id="IPR036291">
    <property type="entry name" value="NAD(P)-bd_dom_sf"/>
</dbReference>
<dbReference type="InterPro" id="IPR006108">
    <property type="entry name" value="3HC_DH_C"/>
</dbReference>
<feature type="domain" description="3-hydroxyacyl-CoA dehydrogenase NAD binding" evidence="5">
    <location>
        <begin position="281"/>
        <end position="458"/>
    </location>
</feature>
<dbReference type="PANTHER" id="PTHR48075">
    <property type="entry name" value="3-HYDROXYACYL-COA DEHYDROGENASE FAMILY PROTEIN"/>
    <property type="match status" value="1"/>
</dbReference>
<dbReference type="InterPro" id="IPR006176">
    <property type="entry name" value="3-OHacyl-CoA_DH_NAD-bd"/>
</dbReference>
<comment type="similarity">
    <text evidence="2">Belongs to the 3-hydroxyacyl-CoA dehydrogenase family.</text>
</comment>
<dbReference type="PANTHER" id="PTHR48075:SF9">
    <property type="entry name" value="3-HYDROXYBUTYRYL-COA DEHYDROGENASE"/>
    <property type="match status" value="1"/>
</dbReference>
<name>A0A3A9ZGN9_9ACTN</name>
<evidence type="ECO:0000259" key="5">
    <source>
        <dbReference type="Pfam" id="PF02737"/>
    </source>
</evidence>
<organism evidence="6 7">
    <name type="scientific">Micromonospora endolithica</name>
    <dbReference type="NCBI Taxonomy" id="230091"/>
    <lineage>
        <taxon>Bacteria</taxon>
        <taxon>Bacillati</taxon>
        <taxon>Actinomycetota</taxon>
        <taxon>Actinomycetes</taxon>
        <taxon>Micromonosporales</taxon>
        <taxon>Micromonosporaceae</taxon>
        <taxon>Micromonospora</taxon>
    </lineage>
</organism>
<dbReference type="Gene3D" id="1.10.1040.10">
    <property type="entry name" value="N-(1-d-carboxylethyl)-l-norvaline Dehydrogenase, domain 2"/>
    <property type="match status" value="2"/>
</dbReference>
<keyword evidence="7" id="KW-1185">Reference proteome</keyword>
<feature type="domain" description="3-hydroxyacyl-CoA dehydrogenase NAD binding" evidence="5">
    <location>
        <begin position="8"/>
        <end position="164"/>
    </location>
</feature>